<dbReference type="GO" id="GO:0003677">
    <property type="term" value="F:DNA binding"/>
    <property type="evidence" value="ECO:0007669"/>
    <property type="project" value="InterPro"/>
</dbReference>
<dbReference type="PANTHER" id="PTHR48446:SF1">
    <property type="entry name" value="DNA-DIRECTED RNA POLYMERASE SUBUNIT BETA' N-TERMINAL SECTION"/>
    <property type="match status" value="1"/>
</dbReference>
<keyword evidence="13" id="KW-1185">Reference proteome</keyword>
<dbReference type="GO" id="GO:0000428">
    <property type="term" value="C:DNA-directed RNA polymerase complex"/>
    <property type="evidence" value="ECO:0007669"/>
    <property type="project" value="UniProtKB-KW"/>
</dbReference>
<evidence type="ECO:0000259" key="11">
    <source>
        <dbReference type="SMART" id="SM00663"/>
    </source>
</evidence>
<evidence type="ECO:0000256" key="7">
    <source>
        <dbReference type="ARBA" id="ARBA00022833"/>
    </source>
</evidence>
<dbReference type="Gene3D" id="3.30.1490.180">
    <property type="entry name" value="RNA polymerase ii"/>
    <property type="match status" value="1"/>
</dbReference>
<evidence type="ECO:0000256" key="9">
    <source>
        <dbReference type="ARBA" id="ARBA00023242"/>
    </source>
</evidence>
<evidence type="ECO:0000256" key="5">
    <source>
        <dbReference type="ARBA" id="ARBA00022695"/>
    </source>
</evidence>
<keyword evidence="5 10" id="KW-0548">Nucleotidyltransferase</keyword>
<dbReference type="Pfam" id="PF04997">
    <property type="entry name" value="RNA_pol_Rpb1_1"/>
    <property type="match status" value="1"/>
</dbReference>
<evidence type="ECO:0000256" key="10">
    <source>
        <dbReference type="RuleBase" id="RU004279"/>
    </source>
</evidence>
<dbReference type="InterPro" id="IPR007080">
    <property type="entry name" value="RNA_pol_Rpb1_1"/>
</dbReference>
<dbReference type="GO" id="GO:0003899">
    <property type="term" value="F:DNA-directed RNA polymerase activity"/>
    <property type="evidence" value="ECO:0007669"/>
    <property type="project" value="UniProtKB-EC"/>
</dbReference>
<keyword evidence="8 10" id="KW-0804">Transcription</keyword>
<sequence length="506" mass="57565">MPKEQFRETDCIRKMYAYHLNYVSNVSFGLQSPQEMQQQAHIHVVAKSLYNQDIQRTPIAYGVLDRRMGTSQKNSNCTTCGKGLSDCVGHFGYIDLELPVFHVGYFRSVINILQTICKSCSHVLLPPAEKKNFKAKVKNPDIPYLAKKALRKKIQDRAKKINICPYCKAHNGVIKKFGMLKIVHEKYRHVKKAEFSDAVEANPEVESVLANASAHILNPLEVLHLLERIPDEDVPLLLMHPDSGRPQDLILQRLPVPPLCIRPSVVSDVKMGTNEDDLTMKLTEIVFLNDVIVKHRQSGAKVQMINEDWDFLQLQCALRGFVQRLKGKQGRFRGNLSGKRVDFSSRTVISPDPNLRIDQVGVPVHIAKILTYPQKVNKANIELMRKLVMNGVDVHPGANFVEIQGTAFKKFLKYGNRKKIAQELKPGDIVERHLMDDDIVLFNRQPSLHKLSIMSHRAKVLEHRTFRFNECVCNPYNADFDGDEMNLHLPQTEEARAEALILMGVS</sequence>
<comment type="subcellular location">
    <subcellularLocation>
        <location evidence="1">Nucleus</location>
    </subcellularLocation>
</comment>
<dbReference type="GO" id="GO:0031981">
    <property type="term" value="C:nuclear lumen"/>
    <property type="evidence" value="ECO:0007669"/>
    <property type="project" value="UniProtKB-ARBA"/>
</dbReference>
<comment type="caution">
    <text evidence="12">The sequence shown here is derived from an EMBL/GenBank/DDBJ whole genome shotgun (WGS) entry which is preliminary data.</text>
</comment>
<dbReference type="GO" id="GO:0006351">
    <property type="term" value="P:DNA-templated transcription"/>
    <property type="evidence" value="ECO:0007669"/>
    <property type="project" value="InterPro"/>
</dbReference>
<feature type="domain" description="RNA polymerase N-terminal" evidence="11">
    <location>
        <begin position="247"/>
        <end position="506"/>
    </location>
</feature>
<dbReference type="InterPro" id="IPR044893">
    <property type="entry name" value="RNA_pol_Rpb1_clamp_domain"/>
</dbReference>
<dbReference type="InterPro" id="IPR015700">
    <property type="entry name" value="RPC1"/>
</dbReference>
<dbReference type="PANTHER" id="PTHR48446">
    <property type="entry name" value="DNA-DIRECTED RNA POLYMERASE SUBUNIT BETA' N-TERMINAL SECTION"/>
    <property type="match status" value="1"/>
</dbReference>
<dbReference type="EMBL" id="KZ308238">
    <property type="protein sequence ID" value="KAG8225444.1"/>
    <property type="molecule type" value="Genomic_DNA"/>
</dbReference>
<evidence type="ECO:0000313" key="13">
    <source>
        <dbReference type="Proteomes" id="UP000792457"/>
    </source>
</evidence>
<dbReference type="SUPFAM" id="SSF64484">
    <property type="entry name" value="beta and beta-prime subunits of DNA dependent RNA-polymerase"/>
    <property type="match status" value="1"/>
</dbReference>
<dbReference type="Pfam" id="PF00623">
    <property type="entry name" value="RNA_pol_Rpb1_2"/>
    <property type="match status" value="1"/>
</dbReference>
<dbReference type="OrthoDB" id="270392at2759"/>
<proteinExistence type="inferred from homology"/>
<reference evidence="12" key="2">
    <citation type="submission" date="2017-10" db="EMBL/GenBank/DDBJ databases">
        <title>Ladona fulva Genome sequencing and assembly.</title>
        <authorList>
            <person name="Murali S."/>
            <person name="Richards S."/>
            <person name="Bandaranaike D."/>
            <person name="Bellair M."/>
            <person name="Blankenburg K."/>
            <person name="Chao H."/>
            <person name="Dinh H."/>
            <person name="Doddapaneni H."/>
            <person name="Dugan-Rocha S."/>
            <person name="Elkadiri S."/>
            <person name="Gnanaolivu R."/>
            <person name="Hernandez B."/>
            <person name="Skinner E."/>
            <person name="Javaid M."/>
            <person name="Lee S."/>
            <person name="Li M."/>
            <person name="Ming W."/>
            <person name="Munidasa M."/>
            <person name="Muniz J."/>
            <person name="Nguyen L."/>
            <person name="Hughes D."/>
            <person name="Osuji N."/>
            <person name="Pu L.-L."/>
            <person name="Puazo M."/>
            <person name="Qu C."/>
            <person name="Quiroz J."/>
            <person name="Raj R."/>
            <person name="Weissenberger G."/>
            <person name="Xin Y."/>
            <person name="Zou X."/>
            <person name="Han Y."/>
            <person name="Worley K."/>
            <person name="Muzny D."/>
            <person name="Gibbs R."/>
        </authorList>
    </citation>
    <scope>NUCLEOTIDE SEQUENCE</scope>
    <source>
        <strain evidence="12">Sampled in the wild</strain>
    </source>
</reference>
<dbReference type="FunFam" id="4.10.860.120:FF:000004">
    <property type="entry name" value="DNA-directed RNA polymerase subunit"/>
    <property type="match status" value="1"/>
</dbReference>
<dbReference type="Gene3D" id="2.40.40.20">
    <property type="match status" value="1"/>
</dbReference>
<dbReference type="GO" id="GO:0046872">
    <property type="term" value="F:metal ion binding"/>
    <property type="evidence" value="ECO:0007669"/>
    <property type="project" value="UniProtKB-KW"/>
</dbReference>
<name>A0A8K0JZK0_LADFU</name>
<dbReference type="Gene3D" id="4.10.860.120">
    <property type="entry name" value="RNA polymerase II, clamp domain"/>
    <property type="match status" value="1"/>
</dbReference>
<organism evidence="12 13">
    <name type="scientific">Ladona fulva</name>
    <name type="common">Scarce chaser dragonfly</name>
    <name type="synonym">Libellula fulva</name>
    <dbReference type="NCBI Taxonomy" id="123851"/>
    <lineage>
        <taxon>Eukaryota</taxon>
        <taxon>Metazoa</taxon>
        <taxon>Ecdysozoa</taxon>
        <taxon>Arthropoda</taxon>
        <taxon>Hexapoda</taxon>
        <taxon>Insecta</taxon>
        <taxon>Pterygota</taxon>
        <taxon>Palaeoptera</taxon>
        <taxon>Odonata</taxon>
        <taxon>Epiprocta</taxon>
        <taxon>Anisoptera</taxon>
        <taxon>Libelluloidea</taxon>
        <taxon>Libellulidae</taxon>
        <taxon>Ladona</taxon>
    </lineage>
</organism>
<dbReference type="FunFam" id="2.40.40.20:FF:000019">
    <property type="entry name" value="DNA-directed RNA polymerase II subunit RPB1"/>
    <property type="match status" value="1"/>
</dbReference>
<keyword evidence="3 10" id="KW-0240">DNA-directed RNA polymerase</keyword>
<evidence type="ECO:0000256" key="6">
    <source>
        <dbReference type="ARBA" id="ARBA00022723"/>
    </source>
</evidence>
<evidence type="ECO:0000256" key="4">
    <source>
        <dbReference type="ARBA" id="ARBA00022679"/>
    </source>
</evidence>
<keyword evidence="7" id="KW-0862">Zinc</keyword>
<dbReference type="SMART" id="SM00663">
    <property type="entry name" value="RPOLA_N"/>
    <property type="match status" value="1"/>
</dbReference>
<comment type="function">
    <text evidence="10">DNA-dependent RNA polymerase catalyzes the transcription of DNA into RNA using the four ribonucleoside triphosphates as substrates.</text>
</comment>
<evidence type="ECO:0000256" key="1">
    <source>
        <dbReference type="ARBA" id="ARBA00004123"/>
    </source>
</evidence>
<dbReference type="InterPro" id="IPR000722">
    <property type="entry name" value="RNA_pol_asu"/>
</dbReference>
<comment type="similarity">
    <text evidence="2 10">Belongs to the RNA polymerase beta' chain family.</text>
</comment>
<evidence type="ECO:0000256" key="2">
    <source>
        <dbReference type="ARBA" id="ARBA00006460"/>
    </source>
</evidence>
<dbReference type="InterPro" id="IPR006592">
    <property type="entry name" value="RNA_pol_N"/>
</dbReference>
<reference evidence="12" key="1">
    <citation type="submission" date="2013-04" db="EMBL/GenBank/DDBJ databases">
        <authorList>
            <person name="Qu J."/>
            <person name="Murali S.C."/>
            <person name="Bandaranaike D."/>
            <person name="Bellair M."/>
            <person name="Blankenburg K."/>
            <person name="Chao H."/>
            <person name="Dinh H."/>
            <person name="Doddapaneni H."/>
            <person name="Downs B."/>
            <person name="Dugan-Rocha S."/>
            <person name="Elkadiri S."/>
            <person name="Gnanaolivu R.D."/>
            <person name="Hernandez B."/>
            <person name="Javaid M."/>
            <person name="Jayaseelan J.C."/>
            <person name="Lee S."/>
            <person name="Li M."/>
            <person name="Ming W."/>
            <person name="Munidasa M."/>
            <person name="Muniz J."/>
            <person name="Nguyen L."/>
            <person name="Ongeri F."/>
            <person name="Osuji N."/>
            <person name="Pu L.-L."/>
            <person name="Puazo M."/>
            <person name="Qu C."/>
            <person name="Quiroz J."/>
            <person name="Raj R."/>
            <person name="Weissenberger G."/>
            <person name="Xin Y."/>
            <person name="Zou X."/>
            <person name="Han Y."/>
            <person name="Richards S."/>
            <person name="Worley K."/>
            <person name="Muzny D."/>
            <person name="Gibbs R."/>
        </authorList>
    </citation>
    <scope>NUCLEOTIDE SEQUENCE</scope>
    <source>
        <strain evidence="12">Sampled in the wild</strain>
    </source>
</reference>
<keyword evidence="9" id="KW-0539">Nucleus</keyword>
<evidence type="ECO:0000256" key="8">
    <source>
        <dbReference type="ARBA" id="ARBA00023163"/>
    </source>
</evidence>
<dbReference type="EC" id="2.7.7.6" evidence="10"/>
<accession>A0A8K0JZK0</accession>
<dbReference type="FunFam" id="3.30.1490.180:FF:000002">
    <property type="entry name" value="DNA-directed RNA polymerase subunit"/>
    <property type="match status" value="1"/>
</dbReference>
<protein>
    <recommendedName>
        <fullName evidence="10">DNA-directed RNA polymerase subunit</fullName>
        <ecNumber evidence="10">2.7.7.6</ecNumber>
    </recommendedName>
</protein>
<comment type="catalytic activity">
    <reaction evidence="10">
        <text>RNA(n) + a ribonucleoside 5'-triphosphate = RNA(n+1) + diphosphate</text>
        <dbReference type="Rhea" id="RHEA:21248"/>
        <dbReference type="Rhea" id="RHEA-COMP:14527"/>
        <dbReference type="Rhea" id="RHEA-COMP:17342"/>
        <dbReference type="ChEBI" id="CHEBI:33019"/>
        <dbReference type="ChEBI" id="CHEBI:61557"/>
        <dbReference type="ChEBI" id="CHEBI:140395"/>
        <dbReference type="EC" id="2.7.7.6"/>
    </reaction>
</comment>
<dbReference type="Proteomes" id="UP000792457">
    <property type="component" value="Unassembled WGS sequence"/>
</dbReference>
<evidence type="ECO:0000313" key="12">
    <source>
        <dbReference type="EMBL" id="KAG8225444.1"/>
    </source>
</evidence>
<gene>
    <name evidence="12" type="ORF">J437_LFUL004444</name>
</gene>
<keyword evidence="4 10" id="KW-0808">Transferase</keyword>
<dbReference type="AlphaFoldDB" id="A0A8K0JZK0"/>
<evidence type="ECO:0000256" key="3">
    <source>
        <dbReference type="ARBA" id="ARBA00022478"/>
    </source>
</evidence>
<keyword evidence="6" id="KW-0479">Metal-binding</keyword>